<evidence type="ECO:0000256" key="6">
    <source>
        <dbReference type="ARBA" id="ARBA00022692"/>
    </source>
</evidence>
<keyword evidence="4" id="KW-1003">Cell membrane</keyword>
<dbReference type="InterPro" id="IPR001611">
    <property type="entry name" value="Leu-rich_rpt"/>
</dbReference>
<reference evidence="15" key="2">
    <citation type="submission" date="2022-10" db="EMBL/GenBank/DDBJ databases">
        <authorList>
            <consortium name="ENA_rothamsted_submissions"/>
            <consortium name="culmorum"/>
            <person name="King R."/>
        </authorList>
    </citation>
    <scope>NUCLEOTIDE SEQUENCE</scope>
</reference>
<evidence type="ECO:0000256" key="12">
    <source>
        <dbReference type="SAM" id="MobiDB-lite"/>
    </source>
</evidence>
<keyword evidence="5" id="KW-0433">Leucine-rich repeat</keyword>
<dbReference type="InterPro" id="IPR035897">
    <property type="entry name" value="Toll_tir_struct_dom_sf"/>
</dbReference>
<keyword evidence="16" id="KW-1185">Reference proteome</keyword>
<protein>
    <recommendedName>
        <fullName evidence="14">TIR domain-containing protein</fullName>
    </recommendedName>
</protein>
<evidence type="ECO:0000256" key="5">
    <source>
        <dbReference type="ARBA" id="ARBA00022614"/>
    </source>
</evidence>
<feature type="domain" description="TIR" evidence="14">
    <location>
        <begin position="1022"/>
        <end position="1158"/>
    </location>
</feature>
<dbReference type="Gene3D" id="3.40.50.10140">
    <property type="entry name" value="Toll/interleukin-1 receptor homology (TIR) domain"/>
    <property type="match status" value="1"/>
</dbReference>
<dbReference type="Pfam" id="PF13676">
    <property type="entry name" value="TIR_2"/>
    <property type="match status" value="1"/>
</dbReference>
<dbReference type="SUPFAM" id="SSF52200">
    <property type="entry name" value="Toll/Interleukin receptor TIR domain"/>
    <property type="match status" value="1"/>
</dbReference>
<feature type="region of interest" description="Disordered" evidence="12">
    <location>
        <begin position="1389"/>
        <end position="1435"/>
    </location>
</feature>
<gene>
    <name evidence="15" type="ORF">PHAECO_LOCUS10454</name>
</gene>
<dbReference type="FunFam" id="3.80.10.10:FF:001438">
    <property type="entry name" value="Uncharacterized protein"/>
    <property type="match status" value="1"/>
</dbReference>
<keyword evidence="6 13" id="KW-0812">Transmembrane</keyword>
<dbReference type="SUPFAM" id="SSF52058">
    <property type="entry name" value="L domain-like"/>
    <property type="match status" value="3"/>
</dbReference>
<evidence type="ECO:0000259" key="14">
    <source>
        <dbReference type="PROSITE" id="PS50104"/>
    </source>
</evidence>
<evidence type="ECO:0000256" key="13">
    <source>
        <dbReference type="SAM" id="Phobius"/>
    </source>
</evidence>
<feature type="region of interest" description="Disordered" evidence="12">
    <location>
        <begin position="1210"/>
        <end position="1240"/>
    </location>
</feature>
<evidence type="ECO:0000256" key="7">
    <source>
        <dbReference type="ARBA" id="ARBA00022729"/>
    </source>
</evidence>
<evidence type="ECO:0000256" key="2">
    <source>
        <dbReference type="ARBA" id="ARBA00004479"/>
    </source>
</evidence>
<keyword evidence="7" id="KW-0732">Signal</keyword>
<reference evidence="15" key="1">
    <citation type="submission" date="2022-01" db="EMBL/GenBank/DDBJ databases">
        <authorList>
            <person name="King R."/>
        </authorList>
    </citation>
    <scope>NUCLEOTIDE SEQUENCE</scope>
</reference>
<dbReference type="OrthoDB" id="2015831at2759"/>
<keyword evidence="8" id="KW-0677">Repeat</keyword>
<organism evidence="15 16">
    <name type="scientific">Phaedon cochleariae</name>
    <name type="common">Mustard beetle</name>
    <dbReference type="NCBI Taxonomy" id="80249"/>
    <lineage>
        <taxon>Eukaryota</taxon>
        <taxon>Metazoa</taxon>
        <taxon>Ecdysozoa</taxon>
        <taxon>Arthropoda</taxon>
        <taxon>Hexapoda</taxon>
        <taxon>Insecta</taxon>
        <taxon>Pterygota</taxon>
        <taxon>Neoptera</taxon>
        <taxon>Endopterygota</taxon>
        <taxon>Coleoptera</taxon>
        <taxon>Polyphaga</taxon>
        <taxon>Cucujiformia</taxon>
        <taxon>Chrysomeloidea</taxon>
        <taxon>Chrysomelidae</taxon>
        <taxon>Chrysomelinae</taxon>
        <taxon>Chrysomelini</taxon>
        <taxon>Phaedon</taxon>
    </lineage>
</organism>
<dbReference type="Proteomes" id="UP001153737">
    <property type="component" value="Chromosome 6"/>
</dbReference>
<comment type="similarity">
    <text evidence="3">Belongs to the Toll-like receptor family.</text>
</comment>
<dbReference type="FunFam" id="3.80.10.10:FF:001164">
    <property type="entry name" value="GH01279p"/>
    <property type="match status" value="1"/>
</dbReference>
<evidence type="ECO:0000313" key="16">
    <source>
        <dbReference type="Proteomes" id="UP001153737"/>
    </source>
</evidence>
<dbReference type="GO" id="GO:0007165">
    <property type="term" value="P:signal transduction"/>
    <property type="evidence" value="ECO:0007669"/>
    <property type="project" value="InterPro"/>
</dbReference>
<evidence type="ECO:0000256" key="8">
    <source>
        <dbReference type="ARBA" id="ARBA00022737"/>
    </source>
</evidence>
<feature type="transmembrane region" description="Helical" evidence="13">
    <location>
        <begin position="967"/>
        <end position="991"/>
    </location>
</feature>
<dbReference type="SUPFAM" id="SSF52075">
    <property type="entry name" value="Outer arm dynein light chain 1"/>
    <property type="match status" value="1"/>
</dbReference>
<dbReference type="SMART" id="SM00369">
    <property type="entry name" value="LRR_TYP"/>
    <property type="match status" value="21"/>
</dbReference>
<dbReference type="SMART" id="SM00365">
    <property type="entry name" value="LRR_SD22"/>
    <property type="match status" value="8"/>
</dbReference>
<dbReference type="Pfam" id="PF13855">
    <property type="entry name" value="LRR_8"/>
    <property type="match status" value="5"/>
</dbReference>
<evidence type="ECO:0000256" key="4">
    <source>
        <dbReference type="ARBA" id="ARBA00022475"/>
    </source>
</evidence>
<evidence type="ECO:0000256" key="1">
    <source>
        <dbReference type="ARBA" id="ARBA00004236"/>
    </source>
</evidence>
<feature type="compositionally biased region" description="Acidic residues" evidence="12">
    <location>
        <begin position="1419"/>
        <end position="1429"/>
    </location>
</feature>
<dbReference type="EMBL" id="OU896712">
    <property type="protein sequence ID" value="CAG9822796.1"/>
    <property type="molecule type" value="Genomic_DNA"/>
</dbReference>
<dbReference type="PROSITE" id="PS51450">
    <property type="entry name" value="LRR"/>
    <property type="match status" value="4"/>
</dbReference>
<evidence type="ECO:0000256" key="9">
    <source>
        <dbReference type="ARBA" id="ARBA00022989"/>
    </source>
</evidence>
<dbReference type="InterPro" id="IPR003591">
    <property type="entry name" value="Leu-rich_rpt_typical-subtyp"/>
</dbReference>
<keyword evidence="10 13" id="KW-0472">Membrane</keyword>
<comment type="subcellular location">
    <subcellularLocation>
        <location evidence="1">Cell membrane</location>
    </subcellularLocation>
    <subcellularLocation>
        <location evidence="2">Membrane</location>
        <topology evidence="2">Single-pass type I membrane protein</topology>
    </subcellularLocation>
</comment>
<proteinExistence type="inferred from homology"/>
<dbReference type="InterPro" id="IPR032675">
    <property type="entry name" value="LRR_dom_sf"/>
</dbReference>
<dbReference type="InterPro" id="IPR000157">
    <property type="entry name" value="TIR_dom"/>
</dbReference>
<name>A0A9N9SK86_PHACE</name>
<dbReference type="PANTHER" id="PTHR24369">
    <property type="entry name" value="ANTIGEN BSP, PUTATIVE-RELATED"/>
    <property type="match status" value="1"/>
</dbReference>
<sequence>MQMLDINDEAEEPVLFCQIRTINSAESLIRNMSQNEAERVSVLILECSDVLFFESSLESTRQRNFLSGLRHLKDLRIENCKIRNVPATSFSQLRHLRRLSLRSHNSEWSAMTLDLHPESFRGLGELRKLDLADNNIWSTPEELFCPLYSLTHLNLTRNKLQNVSSLGFSDWGNGPLAPGRACVSGLELLDLSYNEIITLTDNRLSALRTLEELHLEGNAISTLGDRALVGLTSLKTLNMSSNFMVALPPELFQSCRELQHLYLRNNSLSVLAPGLLEGLDQLQVLDLSLNELTSHWVNRDTFSGLVRLVVLNLANNELTRIDANLFHDLYTLQILNLENNRINAIAEGAFAELKNLHALTLSHNNMARIESHHFTGMYALNQLLLDSNDIEYIHPKAFENVTNLQDLGLNGNMLGTVPPGIGQLRFLKTLDLGKNHIESVTNSSFEGLDLLYGLRLVDNHIVNISRDAFSTLPSLQVLNLASNKIKYVEQSAFSSNPTLKAIRLDANELTDISGVFTNLKTLIWLNVSSNKLLWFDYSHLPVSLEWLDMHDNQVTELANYYDVRNTLKIKMLDVSYNLITEIKENSVPDSVDTLLLNNNKISVVHPNTFHNKKDLKEVVLYGNEIRYLDMNSLSLSPVMNDRDLPQFFIGGNPFYCDCNMEWLLRINHLSNLRQYPQVLDLDAVTCELAHSRGAPPQPLLNLKPSNFLCPYETHCFALCHCCEFDACDCEMTCPDKCTCYHDHTWSSNVVDCSNAGYTTVPEKIPMDATEIYLDGNDLGELGSHVFIGKKKLEVLFLNNSNVKALHNRTFNGVNSLKVLHMENNELEELRGFEFDQLENINELYLDHNKIEYVDNNTFKNMPKLEVLKLDENEIVDFTPWQLESGDSNSHPRVTLDGNKWSCDCNFIARLVTWIRETGGDPSKMNCAGHEGFETVADVIRRCEDIDNAVATSVVQRELSHQLLGGSYVPLLAATLVAVIVVSLLVAVLFIFRQEVRVWAHSKYGVRIFQDGAAVHEDDDRDRLYDCYMVYSHKDEDLASRVIAPELEHSGHTMCLHYRDLHLMGGASYLADAMVGAADASRRVVFVVSPMLICTEWSRPEFRAALQAALRTAYRHKLVCILSGDPLEPMDPELRALLRACTVTRWGERRFWEKLRYAMPDVINTARRNKKPAEIRCKTNSRYTPAPSTHDSWYKYQPMPGVQAAAITPTPTQSTYVSGGESARTTEDEAGSSSSSQHYGSEQMNHSYVSIDAVGIVGEDVDLIVLLMAEADAHNGIIFIKPGRRETRDSFFSSQELQRQGFKDVHAFTGYDTTASAFRKSKVAFAKLYLKSREVQKAAAVFSVPSSTTAQVQEAGDTSSSQQGSTITAFHHLQHKVWLKKTKPQMFSGMPKLPGELPVLPQVDSEDGEEQDSPLTVFLQEDENEDEDQDFFPSRD</sequence>
<keyword evidence="9 13" id="KW-1133">Transmembrane helix</keyword>
<dbReference type="GO" id="GO:0005886">
    <property type="term" value="C:plasma membrane"/>
    <property type="evidence" value="ECO:0007669"/>
    <property type="project" value="UniProtKB-SubCell"/>
</dbReference>
<dbReference type="SMART" id="SM00082">
    <property type="entry name" value="LRRCT"/>
    <property type="match status" value="2"/>
</dbReference>
<dbReference type="InterPro" id="IPR050541">
    <property type="entry name" value="LRR_TM_domain-containing"/>
</dbReference>
<dbReference type="SMART" id="SM00255">
    <property type="entry name" value="TIR"/>
    <property type="match status" value="1"/>
</dbReference>
<evidence type="ECO:0000313" key="15">
    <source>
        <dbReference type="EMBL" id="CAG9822796.1"/>
    </source>
</evidence>
<dbReference type="InterPro" id="IPR000483">
    <property type="entry name" value="Cys-rich_flank_reg_C"/>
</dbReference>
<keyword evidence="11" id="KW-0675">Receptor</keyword>
<evidence type="ECO:0000256" key="10">
    <source>
        <dbReference type="ARBA" id="ARBA00023136"/>
    </source>
</evidence>
<dbReference type="InterPro" id="IPR000372">
    <property type="entry name" value="LRRNT"/>
</dbReference>
<accession>A0A9N9SK86</accession>
<dbReference type="SMART" id="SM00013">
    <property type="entry name" value="LRRNT"/>
    <property type="match status" value="1"/>
</dbReference>
<evidence type="ECO:0000256" key="11">
    <source>
        <dbReference type="ARBA" id="ARBA00023170"/>
    </source>
</evidence>
<dbReference type="PROSITE" id="PS50104">
    <property type="entry name" value="TIR"/>
    <property type="match status" value="1"/>
</dbReference>
<evidence type="ECO:0000256" key="3">
    <source>
        <dbReference type="ARBA" id="ARBA00009634"/>
    </source>
</evidence>
<dbReference type="PANTHER" id="PTHR24369:SF210">
    <property type="entry name" value="CHAOPTIN-RELATED"/>
    <property type="match status" value="1"/>
</dbReference>
<dbReference type="Gene3D" id="3.80.10.10">
    <property type="entry name" value="Ribonuclease Inhibitor"/>
    <property type="match status" value="6"/>
</dbReference>